<dbReference type="PANTHER" id="PTHR46401">
    <property type="entry name" value="GLYCOSYLTRANSFERASE WBBK-RELATED"/>
    <property type="match status" value="1"/>
</dbReference>
<accession>A0ABM8DM47</accession>
<dbReference type="PANTHER" id="PTHR46401:SF2">
    <property type="entry name" value="GLYCOSYLTRANSFERASE WBBK-RELATED"/>
    <property type="match status" value="1"/>
</dbReference>
<proteinExistence type="predicted"/>
<evidence type="ECO:0000259" key="3">
    <source>
        <dbReference type="Pfam" id="PF00534"/>
    </source>
</evidence>
<evidence type="ECO:0000256" key="1">
    <source>
        <dbReference type="ARBA" id="ARBA00022679"/>
    </source>
</evidence>
<sequence>MAKPRHSASPRADASRREGRGAPPAPRQLLVDVTNLALYDRKTGIQRVVRNVMRELLAHPPAGFQVEPVYAHPERPGFLYARQFLHRLGQGPDAQDEPMTATRGDVFLGLDLNHEAVLIQPETFQALRRAGVRVCSLVYDLLPILLPHAFPGQGSALLHAPWLSRLAEMDGLICISKAVADEALAWLEAHGPRRKTPLPVGWFHLGADLGAFLPSRGIPPEAEGLLTELRQRPTFLMVATLEPRKGHRQVLEAFDRLWARGVDANLLFVGGEGWSVEKLVHRLRTHHPERNRRLFWVEGASDEYLEQLYDASDCLIAASEGEGFGLPLIEAAQHGLPLLARDIPVFREVAGEGAFYFSGPDPEALADRVAEWLALAAETRAPDSRGIRRLTWEESTRDLMAVVLDGRWYRHWVATGRRPQGSVRTHPRAEANSWERTIGVDGRTLANLGSTQQGIGHYTLHHLQALAALTPHWRYRLFLDAPELSNWALDRLRCLPNLEFSSFGTFRAEDHDLVHVPDLLFVPNPVLVGPAFPARTPLTVTFYDLIPLLLRERYLDRWPQDLQEEYAERLEALKQSRAQILTCSEHTRQDLIAHLSLPEARLDAILAGLNQHSGPPVSPETIQKVRTEWGLEGPFFLVVGALDDHKRFDLSLQAFAEIRRSQVVQLVVVGSLDSPAARAWRDRLRAQGVQSVVFTGFLPRVELECLYRSATALLFPSDYEGFGLPVLEAMACGCPVITTTSSSLPEVAGDAALMIPPGDAVALAKGMLTLLGDESLRQGLKVRGAVQAGRFSWESVARETLRVWKGLWEAAPSTDREGLAPEDASPSVVWEGSQFVWHSLAHVNRQISLGLLRDESLDLCLVPYEADQFRPEDHPAFLPLAARVNHPPAGPVRVHVRHQWPPRFSPPRSGCWVMIQPWEFGGLPQAWIRPMVEAVDEIWVYTSWLRDRYLESGVPEDKVVVISLGVDTTRFCPEGPGFPLKTRKPFRFLYVGGAIYRKGFDVLLRAYRRAFTAADGVCLVIKAQGGGVYSGSELQSQLEALQADPLAPEVEFLQQDLSEADLSALYRSCHAFVMPYRGEGFGLPIAEAMASGLPVVVTGRGAAMDFTQGDWAYRIPSQPLAIPRVDDLLPGPSGFWLEEPDEAFLAGCLSSVALHPEEARAKGALARAYAEANLGWEGPVERVAERIRTLAARQPLRFRAEAPPPSAPVATALLFTPDWTQSGWVEVVVSYLMAFTPGDPVALLLLPSMEGAGLSVAEAEQRVVAVAQKMGRTDFPDIFILGPGDDLEGTLKPYLIRESIPPGRGATAGLCSLAGLKFSQARRSLAQA</sequence>
<dbReference type="CDD" id="cd03801">
    <property type="entry name" value="GT4_PimA-like"/>
    <property type="match status" value="1"/>
</dbReference>
<dbReference type="SUPFAM" id="SSF53756">
    <property type="entry name" value="UDP-Glycosyltransferase/glycogen phosphorylase"/>
    <property type="match status" value="3"/>
</dbReference>
<dbReference type="Pfam" id="PF13692">
    <property type="entry name" value="Glyco_trans_1_4"/>
    <property type="match status" value="1"/>
</dbReference>
<keyword evidence="1" id="KW-0808">Transferase</keyword>
<keyword evidence="5" id="KW-1185">Reference proteome</keyword>
<dbReference type="Gene3D" id="3.40.50.2000">
    <property type="entry name" value="Glycogen Phosphorylase B"/>
    <property type="match status" value="4"/>
</dbReference>
<protein>
    <recommendedName>
        <fullName evidence="3">Glycosyl transferase family 1 domain-containing protein</fullName>
    </recommendedName>
</protein>
<reference evidence="5" key="1">
    <citation type="journal article" date="2023" name="Int. J. Syst. Evol. Microbiol.">
        <title>Mesoterricola silvestris gen. nov., sp. nov., Mesoterricola sediminis sp. nov., Geothrix oryzae sp. nov., Geothrix edaphica sp. nov., Geothrix rubra sp. nov., and Geothrix limicola sp. nov., six novel members of Acidobacteriota isolated from soils.</title>
        <authorList>
            <person name="Itoh H."/>
            <person name="Sugisawa Y."/>
            <person name="Mise K."/>
            <person name="Xu Z."/>
            <person name="Kuniyasu M."/>
            <person name="Ushijima N."/>
            <person name="Kawano K."/>
            <person name="Kobayashi E."/>
            <person name="Shiratori Y."/>
            <person name="Masuda Y."/>
            <person name="Senoo K."/>
        </authorList>
    </citation>
    <scope>NUCLEOTIDE SEQUENCE [LARGE SCALE GENOMIC DNA]</scope>
    <source>
        <strain evidence="5">Red222</strain>
    </source>
</reference>
<dbReference type="Pfam" id="PF00534">
    <property type="entry name" value="Glycos_transf_1"/>
    <property type="match status" value="2"/>
</dbReference>
<feature type="domain" description="Glycosyl transferase family 1" evidence="3">
    <location>
        <begin position="231"/>
        <end position="376"/>
    </location>
</feature>
<dbReference type="EMBL" id="AP027079">
    <property type="protein sequence ID" value="BDU67970.1"/>
    <property type="molecule type" value="Genomic_DNA"/>
</dbReference>
<evidence type="ECO:0000256" key="2">
    <source>
        <dbReference type="SAM" id="MobiDB-lite"/>
    </source>
</evidence>
<dbReference type="Proteomes" id="UP001242010">
    <property type="component" value="Chromosome"/>
</dbReference>
<dbReference type="InterPro" id="IPR001296">
    <property type="entry name" value="Glyco_trans_1"/>
</dbReference>
<organism evidence="4 5">
    <name type="scientific">Geothrix oryzae</name>
    <dbReference type="NCBI Taxonomy" id="2927975"/>
    <lineage>
        <taxon>Bacteria</taxon>
        <taxon>Pseudomonadati</taxon>
        <taxon>Acidobacteriota</taxon>
        <taxon>Holophagae</taxon>
        <taxon>Holophagales</taxon>
        <taxon>Holophagaceae</taxon>
        <taxon>Geothrix</taxon>
    </lineage>
</organism>
<feature type="domain" description="Glycosyl transferase family 1" evidence="3">
    <location>
        <begin position="627"/>
        <end position="781"/>
    </location>
</feature>
<feature type="region of interest" description="Disordered" evidence="2">
    <location>
        <begin position="1"/>
        <end position="27"/>
    </location>
</feature>
<gene>
    <name evidence="4" type="ORF">GETHOR_00710</name>
</gene>
<dbReference type="CDD" id="cd03809">
    <property type="entry name" value="GT4_MtfB-like"/>
    <property type="match status" value="2"/>
</dbReference>
<evidence type="ECO:0000313" key="5">
    <source>
        <dbReference type="Proteomes" id="UP001242010"/>
    </source>
</evidence>
<name>A0ABM8DM47_9BACT</name>
<evidence type="ECO:0000313" key="4">
    <source>
        <dbReference type="EMBL" id="BDU67970.1"/>
    </source>
</evidence>